<gene>
    <name evidence="4" type="ORF">ACFQS9_18435</name>
</gene>
<dbReference type="CDD" id="cd13925">
    <property type="entry name" value="RPF"/>
    <property type="match status" value="1"/>
</dbReference>
<feature type="domain" description="Resuscitation-promoting factor core lysozyme-like" evidence="3">
    <location>
        <begin position="37"/>
        <end position="109"/>
    </location>
</feature>
<name>A0ABW2S181_9NOCA</name>
<evidence type="ECO:0000313" key="4">
    <source>
        <dbReference type="EMBL" id="MFC7449878.1"/>
    </source>
</evidence>
<evidence type="ECO:0000259" key="3">
    <source>
        <dbReference type="Pfam" id="PF06737"/>
    </source>
</evidence>
<reference evidence="5" key="1">
    <citation type="journal article" date="2019" name="Int. J. Syst. Evol. Microbiol.">
        <title>The Global Catalogue of Microorganisms (GCM) 10K type strain sequencing project: providing services to taxonomists for standard genome sequencing and annotation.</title>
        <authorList>
            <consortium name="The Broad Institute Genomics Platform"/>
            <consortium name="The Broad Institute Genome Sequencing Center for Infectious Disease"/>
            <person name="Wu L."/>
            <person name="Ma J."/>
        </authorList>
    </citation>
    <scope>NUCLEOTIDE SEQUENCE [LARGE SCALE GENOMIC DNA]</scope>
    <source>
        <strain evidence="5">ICMP 19430</strain>
    </source>
</reference>
<dbReference type="EMBL" id="JBHTCS010000022">
    <property type="protein sequence ID" value="MFC7449878.1"/>
    <property type="molecule type" value="Genomic_DNA"/>
</dbReference>
<dbReference type="InterPro" id="IPR023346">
    <property type="entry name" value="Lysozyme-like_dom_sf"/>
</dbReference>
<keyword evidence="5" id="KW-1185">Reference proteome</keyword>
<comment type="caution">
    <text evidence="4">The sequence shown here is derived from an EMBL/GenBank/DDBJ whole genome shotgun (WGS) entry which is preliminary data.</text>
</comment>
<organism evidence="4 5">
    <name type="scientific">Rhodococcus daqingensis</name>
    <dbReference type="NCBI Taxonomy" id="2479363"/>
    <lineage>
        <taxon>Bacteria</taxon>
        <taxon>Bacillati</taxon>
        <taxon>Actinomycetota</taxon>
        <taxon>Actinomycetes</taxon>
        <taxon>Mycobacteriales</taxon>
        <taxon>Nocardiaceae</taxon>
        <taxon>Rhodococcus</taxon>
    </lineage>
</organism>
<dbReference type="SUPFAM" id="SSF53955">
    <property type="entry name" value="Lysozyme-like"/>
    <property type="match status" value="1"/>
</dbReference>
<accession>A0ABW2S181</accession>
<evidence type="ECO:0000313" key="5">
    <source>
        <dbReference type="Proteomes" id="UP001596484"/>
    </source>
</evidence>
<evidence type="ECO:0000256" key="1">
    <source>
        <dbReference type="ARBA" id="ARBA00010830"/>
    </source>
</evidence>
<dbReference type="InterPro" id="IPR010618">
    <property type="entry name" value="RPF"/>
</dbReference>
<evidence type="ECO:0000256" key="2">
    <source>
        <dbReference type="ARBA" id="ARBA00022801"/>
    </source>
</evidence>
<comment type="similarity">
    <text evidence="1">Belongs to the transglycosylase family. Rpf subfamily.</text>
</comment>
<proteinExistence type="inferred from homology"/>
<dbReference type="Gene3D" id="1.10.530.10">
    <property type="match status" value="1"/>
</dbReference>
<keyword evidence="2" id="KW-0378">Hydrolase</keyword>
<dbReference type="RefSeq" id="WP_378407290.1">
    <property type="nucleotide sequence ID" value="NZ_JBHTCS010000022.1"/>
</dbReference>
<dbReference type="Pfam" id="PF06737">
    <property type="entry name" value="Transglycosylas"/>
    <property type="match status" value="1"/>
</dbReference>
<protein>
    <submittedName>
        <fullName evidence="4">Transglycosylase family protein</fullName>
    </submittedName>
</protein>
<dbReference type="Proteomes" id="UP001596484">
    <property type="component" value="Unassembled WGS sequence"/>
</dbReference>
<sequence>MSINHARRTATKTLGWIAATGALVAIPMGLAGGTANATGHNWDAVAECESSGNWAIDSGNGFSGGLQFTPSTWAAYGGQGHAASASREEQIRVAENVLAGQGPGAWPVCGQYL</sequence>